<proteinExistence type="predicted"/>
<dbReference type="HOGENOM" id="CLU_2576143_0_0_1"/>
<reference evidence="1" key="1">
    <citation type="journal article" date="2012" name="Nature">
        <title>The oyster genome reveals stress adaptation and complexity of shell formation.</title>
        <authorList>
            <person name="Zhang G."/>
            <person name="Fang X."/>
            <person name="Guo X."/>
            <person name="Li L."/>
            <person name="Luo R."/>
            <person name="Xu F."/>
            <person name="Yang P."/>
            <person name="Zhang L."/>
            <person name="Wang X."/>
            <person name="Qi H."/>
            <person name="Xiong Z."/>
            <person name="Que H."/>
            <person name="Xie Y."/>
            <person name="Holland P.W."/>
            <person name="Paps J."/>
            <person name="Zhu Y."/>
            <person name="Wu F."/>
            <person name="Chen Y."/>
            <person name="Wang J."/>
            <person name="Peng C."/>
            <person name="Meng J."/>
            <person name="Yang L."/>
            <person name="Liu J."/>
            <person name="Wen B."/>
            <person name="Zhang N."/>
            <person name="Huang Z."/>
            <person name="Zhu Q."/>
            <person name="Feng Y."/>
            <person name="Mount A."/>
            <person name="Hedgecock D."/>
            <person name="Xu Z."/>
            <person name="Liu Y."/>
            <person name="Domazet-Loso T."/>
            <person name="Du Y."/>
            <person name="Sun X."/>
            <person name="Zhang S."/>
            <person name="Liu B."/>
            <person name="Cheng P."/>
            <person name="Jiang X."/>
            <person name="Li J."/>
            <person name="Fan D."/>
            <person name="Wang W."/>
            <person name="Fu W."/>
            <person name="Wang T."/>
            <person name="Wang B."/>
            <person name="Zhang J."/>
            <person name="Peng Z."/>
            <person name="Li Y."/>
            <person name="Li N."/>
            <person name="Wang J."/>
            <person name="Chen M."/>
            <person name="He Y."/>
            <person name="Tan F."/>
            <person name="Song X."/>
            <person name="Zheng Q."/>
            <person name="Huang R."/>
            <person name="Yang H."/>
            <person name="Du X."/>
            <person name="Chen L."/>
            <person name="Yang M."/>
            <person name="Gaffney P.M."/>
            <person name="Wang S."/>
            <person name="Luo L."/>
            <person name="She Z."/>
            <person name="Ming Y."/>
            <person name="Huang W."/>
            <person name="Zhang S."/>
            <person name="Huang B."/>
            <person name="Zhang Y."/>
            <person name="Qu T."/>
            <person name="Ni P."/>
            <person name="Miao G."/>
            <person name="Wang J."/>
            <person name="Wang Q."/>
            <person name="Steinberg C.E."/>
            <person name="Wang H."/>
            <person name="Li N."/>
            <person name="Qian L."/>
            <person name="Zhang G."/>
            <person name="Li Y."/>
            <person name="Yang H."/>
            <person name="Liu X."/>
            <person name="Wang J."/>
            <person name="Yin Y."/>
            <person name="Wang J."/>
        </authorList>
    </citation>
    <scope>NUCLEOTIDE SEQUENCE [LARGE SCALE GENOMIC DNA]</scope>
    <source>
        <strain evidence="1">05x7-T-G4-1.051#20</strain>
    </source>
</reference>
<sequence>MQNRTPNFLVAESKAERALEHIKILEVRLKMLNACPDSCKSKSITKQVQALEEMLRGYKEYYRLKKTQAEELLNEIHGKEP</sequence>
<evidence type="ECO:0000313" key="1">
    <source>
        <dbReference type="EMBL" id="EKC30241.1"/>
    </source>
</evidence>
<dbReference type="EMBL" id="JH816348">
    <property type="protein sequence ID" value="EKC30241.1"/>
    <property type="molecule type" value="Genomic_DNA"/>
</dbReference>
<gene>
    <name evidence="1" type="ORF">CGI_10023020</name>
</gene>
<protein>
    <submittedName>
        <fullName evidence="1">Uncharacterized protein</fullName>
    </submittedName>
</protein>
<dbReference type="AlphaFoldDB" id="K1R8D1"/>
<organism evidence="1">
    <name type="scientific">Magallana gigas</name>
    <name type="common">Pacific oyster</name>
    <name type="synonym">Crassostrea gigas</name>
    <dbReference type="NCBI Taxonomy" id="29159"/>
    <lineage>
        <taxon>Eukaryota</taxon>
        <taxon>Metazoa</taxon>
        <taxon>Spiralia</taxon>
        <taxon>Lophotrochozoa</taxon>
        <taxon>Mollusca</taxon>
        <taxon>Bivalvia</taxon>
        <taxon>Autobranchia</taxon>
        <taxon>Pteriomorphia</taxon>
        <taxon>Ostreida</taxon>
        <taxon>Ostreoidea</taxon>
        <taxon>Ostreidae</taxon>
        <taxon>Magallana</taxon>
    </lineage>
</organism>
<accession>K1R8D1</accession>
<name>K1R8D1_MAGGI</name>
<dbReference type="InParanoid" id="K1R8D1"/>